<name>A0A8K0S5M6_9HYPO</name>
<evidence type="ECO:0000256" key="5">
    <source>
        <dbReference type="ARBA" id="ARBA00019824"/>
    </source>
</evidence>
<keyword evidence="9" id="KW-0418">Kinase</keyword>
<gene>
    <name evidence="14" type="ORF">BKA59DRAFT_450832</name>
</gene>
<evidence type="ECO:0000256" key="11">
    <source>
        <dbReference type="ARBA" id="ARBA00023242"/>
    </source>
</evidence>
<dbReference type="OrthoDB" id="4054781at2759"/>
<dbReference type="Pfam" id="PF16575">
    <property type="entry name" value="CLP1_P"/>
    <property type="match status" value="1"/>
</dbReference>
<evidence type="ECO:0000256" key="7">
    <source>
        <dbReference type="ARBA" id="ARBA00022679"/>
    </source>
</evidence>
<dbReference type="GO" id="GO:0005730">
    <property type="term" value="C:nucleolus"/>
    <property type="evidence" value="ECO:0007669"/>
    <property type="project" value="UniProtKB-SubCell"/>
</dbReference>
<evidence type="ECO:0000256" key="9">
    <source>
        <dbReference type="ARBA" id="ARBA00022777"/>
    </source>
</evidence>
<dbReference type="GO" id="GO:0000448">
    <property type="term" value="P:cleavage in ITS2 between 5.8S rRNA and LSU-rRNA of tricistronic rRNA transcript (SSU-rRNA, 5.8S rRNA, LSU-rRNA)"/>
    <property type="evidence" value="ECO:0007669"/>
    <property type="project" value="TreeGrafter"/>
</dbReference>
<dbReference type="GO" id="GO:0051731">
    <property type="term" value="F:polynucleotide 5'-hydroxyl-kinase activity"/>
    <property type="evidence" value="ECO:0007669"/>
    <property type="project" value="InterPro"/>
</dbReference>
<evidence type="ECO:0000256" key="2">
    <source>
        <dbReference type="ARBA" id="ARBA00004604"/>
    </source>
</evidence>
<dbReference type="Proteomes" id="UP000813427">
    <property type="component" value="Unassembled WGS sequence"/>
</dbReference>
<evidence type="ECO:0000313" key="15">
    <source>
        <dbReference type="Proteomes" id="UP000813427"/>
    </source>
</evidence>
<dbReference type="EMBL" id="JAGPXF010000002">
    <property type="protein sequence ID" value="KAH7256756.1"/>
    <property type="molecule type" value="Genomic_DNA"/>
</dbReference>
<keyword evidence="8" id="KW-0547">Nucleotide-binding</keyword>
<protein>
    <recommendedName>
        <fullName evidence="5">Polynucleotide 5'-hydroxyl-kinase GRC3</fullName>
    </recommendedName>
    <alternativeName>
        <fullName evidence="4">Polynucleotide 5'-hydroxyl-kinase grc3</fullName>
    </alternativeName>
</protein>
<dbReference type="GO" id="GO:0005524">
    <property type="term" value="F:ATP binding"/>
    <property type="evidence" value="ECO:0007669"/>
    <property type="project" value="UniProtKB-KW"/>
</dbReference>
<dbReference type="PANTHER" id="PTHR12755">
    <property type="entry name" value="CLEAVAGE/POLYADENYLATION FACTOR IA SUBUNIT CLP1P"/>
    <property type="match status" value="1"/>
</dbReference>
<evidence type="ECO:0000256" key="3">
    <source>
        <dbReference type="ARBA" id="ARBA00011003"/>
    </source>
</evidence>
<feature type="region of interest" description="Disordered" evidence="12">
    <location>
        <begin position="684"/>
        <end position="703"/>
    </location>
</feature>
<dbReference type="PANTHER" id="PTHR12755:SF3">
    <property type="entry name" value="POLYNUCLEOTIDE 5'-HYDROXYL-KINASE NOL9"/>
    <property type="match status" value="1"/>
</dbReference>
<keyword evidence="15" id="KW-1185">Reference proteome</keyword>
<keyword evidence="10" id="KW-0067">ATP-binding</keyword>
<feature type="compositionally biased region" description="Polar residues" evidence="12">
    <location>
        <begin position="34"/>
        <end position="56"/>
    </location>
</feature>
<keyword evidence="7" id="KW-0808">Transferase</keyword>
<evidence type="ECO:0000256" key="1">
    <source>
        <dbReference type="ARBA" id="ARBA00003798"/>
    </source>
</evidence>
<keyword evidence="11" id="KW-0539">Nucleus</keyword>
<comment type="caution">
    <text evidence="14">The sequence shown here is derived from an EMBL/GenBank/DDBJ whole genome shotgun (WGS) entry which is preliminary data.</text>
</comment>
<dbReference type="Gene3D" id="3.40.50.300">
    <property type="entry name" value="P-loop containing nucleotide triphosphate hydrolases"/>
    <property type="match status" value="1"/>
</dbReference>
<reference evidence="14" key="1">
    <citation type="journal article" date="2021" name="Nat. Commun.">
        <title>Genetic determinants of endophytism in the Arabidopsis root mycobiome.</title>
        <authorList>
            <person name="Mesny F."/>
            <person name="Miyauchi S."/>
            <person name="Thiergart T."/>
            <person name="Pickel B."/>
            <person name="Atanasova L."/>
            <person name="Karlsson M."/>
            <person name="Huettel B."/>
            <person name="Barry K.W."/>
            <person name="Haridas S."/>
            <person name="Chen C."/>
            <person name="Bauer D."/>
            <person name="Andreopoulos W."/>
            <person name="Pangilinan J."/>
            <person name="LaButti K."/>
            <person name="Riley R."/>
            <person name="Lipzen A."/>
            <person name="Clum A."/>
            <person name="Drula E."/>
            <person name="Henrissat B."/>
            <person name="Kohler A."/>
            <person name="Grigoriev I.V."/>
            <person name="Martin F.M."/>
            <person name="Hacquard S."/>
        </authorList>
    </citation>
    <scope>NUCLEOTIDE SEQUENCE</scope>
    <source>
        <strain evidence="14">MPI-SDFR-AT-0068</strain>
    </source>
</reference>
<sequence length="741" mass="81528">MSSHKKRRLDGVEAPKPMSAISALAARRREAAVSAQTTPQPSECDENQGSSNTNYFSPLRKDDSQSGKPSTPKKSVAKVPRQQRGAESPASHPRGVALASGITGNKTPELPGMPQRVTQYSSFRLSKQNHRVKAGGVIELRLSSSERFLVIGSFGVRVIQGEVTLAGATLYPSETIEWVHAPHCHAIPVLRSTEETRLELHPDQNSRGLRQLGRLSPLFRKIWNEPSEAESATKTAREATFQIIHTSEDAPKKCIIQDLVSPPAWNKKLSSLVATSRKKPSLSTFICGPKSAGKSTFSRLFLNRLLTDRGQNQPSRKVVILDLDPGQPEYAPAGTLSLVSVNKPNLGTPFTHPNLKDSSFNIIRCHSMASVSPASNPELYLACAADLFDTYSKNFDGVPLIVNTPGWILGTGLDLLSALLEKIRPEEVLYMSQEGPSETVDVLRAATEKLFTELPSQQSEFTSRTAAHLRAMQTMSYFHLQETAPKTSELANTSPILRWNASPLSFRPPSLVQFSSPKRGILGLMSYDYQCPSELLADTVNGLVLAAVEIEDVQAFSGFVPDKPSTESLSESTDLDMKEKGRLSQLISTSPEAIPFIPYYNDATLDPRYSRTMGLVLLRGIDTTSKTLQLITPIPLQEFRDVKAKGGNIVLLHGKFDAPSWAYTEDLYERAGTDEGNDAVLEVTDEDTEDDRSDAEPEEVERVSDLTEVPWVEVLKGSQRRPVGSRVWRVRRDLGRNNTGD</sequence>
<dbReference type="InterPro" id="IPR027417">
    <property type="entry name" value="P-loop_NTPase"/>
</dbReference>
<dbReference type="AlphaFoldDB" id="A0A8K0S5M6"/>
<comment type="similarity">
    <text evidence="3">Belongs to the Clp1 family. NOL9/GRC3 subfamily.</text>
</comment>
<keyword evidence="6" id="KW-0698">rRNA processing</keyword>
<evidence type="ECO:0000256" key="8">
    <source>
        <dbReference type="ARBA" id="ARBA00022741"/>
    </source>
</evidence>
<feature type="domain" description="Clp1 P-loop" evidence="13">
    <location>
        <begin position="288"/>
        <end position="479"/>
    </location>
</feature>
<evidence type="ECO:0000259" key="13">
    <source>
        <dbReference type="Pfam" id="PF16575"/>
    </source>
</evidence>
<organism evidence="14 15">
    <name type="scientific">Fusarium tricinctum</name>
    <dbReference type="NCBI Taxonomy" id="61284"/>
    <lineage>
        <taxon>Eukaryota</taxon>
        <taxon>Fungi</taxon>
        <taxon>Dikarya</taxon>
        <taxon>Ascomycota</taxon>
        <taxon>Pezizomycotina</taxon>
        <taxon>Sordariomycetes</taxon>
        <taxon>Hypocreomycetidae</taxon>
        <taxon>Hypocreales</taxon>
        <taxon>Nectriaceae</taxon>
        <taxon>Fusarium</taxon>
        <taxon>Fusarium tricinctum species complex</taxon>
    </lineage>
</organism>
<evidence type="ECO:0000256" key="10">
    <source>
        <dbReference type="ARBA" id="ARBA00022840"/>
    </source>
</evidence>
<evidence type="ECO:0000313" key="14">
    <source>
        <dbReference type="EMBL" id="KAH7256756.1"/>
    </source>
</evidence>
<dbReference type="InterPro" id="IPR032319">
    <property type="entry name" value="CLP1_P"/>
</dbReference>
<feature type="region of interest" description="Disordered" evidence="12">
    <location>
        <begin position="1"/>
        <end position="114"/>
    </location>
</feature>
<feature type="compositionally biased region" description="Acidic residues" evidence="12">
    <location>
        <begin position="684"/>
        <end position="699"/>
    </location>
</feature>
<comment type="function">
    <text evidence="1">Polynucleotide 5'-kinase involved in rRNA processing.</text>
</comment>
<evidence type="ECO:0000256" key="6">
    <source>
        <dbReference type="ARBA" id="ARBA00022552"/>
    </source>
</evidence>
<dbReference type="FunFam" id="3.40.50.300:FF:001156">
    <property type="entry name" value="Polynucleotide 5-hydroxyl-kinase grc3"/>
    <property type="match status" value="1"/>
</dbReference>
<proteinExistence type="inferred from homology"/>
<accession>A0A8K0S5M6</accession>
<comment type="subcellular location">
    <subcellularLocation>
        <location evidence="2">Nucleus</location>
        <location evidence="2">Nucleolus</location>
    </subcellularLocation>
</comment>
<dbReference type="InterPro" id="IPR045116">
    <property type="entry name" value="Clp1/Grc3"/>
</dbReference>
<evidence type="ECO:0000256" key="4">
    <source>
        <dbReference type="ARBA" id="ARBA00018706"/>
    </source>
</evidence>
<evidence type="ECO:0000256" key="12">
    <source>
        <dbReference type="SAM" id="MobiDB-lite"/>
    </source>
</evidence>